<comment type="similarity">
    <text evidence="1">Belongs to the bacterial ribosomal protein bL9 family.</text>
</comment>
<dbReference type="SUPFAM" id="SSF55653">
    <property type="entry name" value="Ribosomal protein L9 C-domain"/>
    <property type="match status" value="1"/>
</dbReference>
<dbReference type="InterPro" id="IPR020070">
    <property type="entry name" value="Ribosomal_bL9_N"/>
</dbReference>
<dbReference type="InterPro" id="IPR000244">
    <property type="entry name" value="Ribosomal_bL9"/>
</dbReference>
<dbReference type="EMBL" id="MG264610">
    <property type="protein sequence ID" value="AUG32361.1"/>
    <property type="molecule type" value="Genomic_DNA"/>
</dbReference>
<dbReference type="GO" id="GO:1990904">
    <property type="term" value="C:ribonucleoprotein complex"/>
    <property type="evidence" value="ECO:0007669"/>
    <property type="project" value="UniProtKB-KW"/>
</dbReference>
<organism evidence="8">
    <name type="scientific">Paulinella longichromatophora</name>
    <dbReference type="NCBI Taxonomy" id="1708747"/>
    <lineage>
        <taxon>Eukaryota</taxon>
        <taxon>Sar</taxon>
        <taxon>Rhizaria</taxon>
        <taxon>Cercozoa</taxon>
        <taxon>Imbricatea</taxon>
        <taxon>Silicofilosea</taxon>
        <taxon>Euglyphida</taxon>
        <taxon>Paulinellidae</taxon>
        <taxon>Paulinella</taxon>
    </lineage>
</organism>
<evidence type="ECO:0000256" key="1">
    <source>
        <dbReference type="ARBA" id="ARBA00010605"/>
    </source>
</evidence>
<keyword evidence="2" id="KW-0699">rRNA-binding</keyword>
<sequence>MVKHIQVFLKEDVFSLGKEGELVEVLPGYARNYLLPQGLALRVNNSILKQVEHRKAKEAERQAILRDEAINFRIALDTIDRFIVQKPTGGGKLIFGTVTNADVAEAIESATKRSIDRRDITVPVVNNIGLYKAQIKLHTDVTAVINLEVVSN</sequence>
<dbReference type="Gene3D" id="3.40.5.10">
    <property type="entry name" value="Ribosomal protein L9, N-terminal domain"/>
    <property type="match status" value="1"/>
</dbReference>
<evidence type="ECO:0000313" key="8">
    <source>
        <dbReference type="EMBL" id="AUG32361.1"/>
    </source>
</evidence>
<feature type="domain" description="Ribosomal protein L9" evidence="7">
    <location>
        <begin position="17"/>
        <end position="44"/>
    </location>
</feature>
<reference evidence="8" key="1">
    <citation type="submission" date="2017-10" db="EMBL/GenBank/DDBJ databases">
        <title>Paulinella longichromatophora chromatophore genome.</title>
        <authorList>
            <person name="Lhee D."/>
            <person name="Yoon H.S."/>
        </authorList>
    </citation>
    <scope>NUCLEOTIDE SEQUENCE</scope>
</reference>
<dbReference type="SUPFAM" id="SSF55658">
    <property type="entry name" value="L9 N-domain-like"/>
    <property type="match status" value="1"/>
</dbReference>
<dbReference type="NCBIfam" id="TIGR00158">
    <property type="entry name" value="L9"/>
    <property type="match status" value="1"/>
</dbReference>
<dbReference type="GO" id="GO:0003735">
    <property type="term" value="F:structural constituent of ribosome"/>
    <property type="evidence" value="ECO:0007669"/>
    <property type="project" value="InterPro"/>
</dbReference>
<dbReference type="Pfam" id="PF01281">
    <property type="entry name" value="Ribosomal_L9_N"/>
    <property type="match status" value="1"/>
</dbReference>
<evidence type="ECO:0000256" key="6">
    <source>
        <dbReference type="ARBA" id="ARBA00035427"/>
    </source>
</evidence>
<dbReference type="PROSITE" id="PS00651">
    <property type="entry name" value="RIBOSOMAL_L9"/>
    <property type="match status" value="1"/>
</dbReference>
<name>A0A2H4ZPB9_9EUKA</name>
<dbReference type="InterPro" id="IPR036935">
    <property type="entry name" value="Ribosomal_bL9_N_sf"/>
</dbReference>
<dbReference type="InterPro" id="IPR036791">
    <property type="entry name" value="Ribosomal_bL9_C_sf"/>
</dbReference>
<geneLocation type="plastid" evidence="8"/>
<keyword evidence="5" id="KW-0687">Ribonucleoprotein</keyword>
<dbReference type="InterPro" id="IPR020069">
    <property type="entry name" value="Ribosomal_bL9_C"/>
</dbReference>
<keyword evidence="8" id="KW-0934">Plastid</keyword>
<dbReference type="GO" id="GO:0005840">
    <property type="term" value="C:ribosome"/>
    <property type="evidence" value="ECO:0007669"/>
    <property type="project" value="UniProtKB-KW"/>
</dbReference>
<keyword evidence="3" id="KW-0694">RNA-binding</keyword>
<keyword evidence="4 8" id="KW-0689">Ribosomal protein</keyword>
<dbReference type="AlphaFoldDB" id="A0A2H4ZPB9"/>
<accession>A0A2H4ZPB9</accession>
<evidence type="ECO:0000256" key="3">
    <source>
        <dbReference type="ARBA" id="ARBA00022884"/>
    </source>
</evidence>
<gene>
    <name evidence="8" type="primary">rpl9</name>
    <name evidence="8" type="ORF">PLO_364</name>
</gene>
<protein>
    <recommendedName>
        <fullName evidence="6">50S ribosomal protein L9, chloroplastic</fullName>
    </recommendedName>
</protein>
<evidence type="ECO:0000259" key="7">
    <source>
        <dbReference type="PROSITE" id="PS00651"/>
    </source>
</evidence>
<dbReference type="Gene3D" id="3.10.430.100">
    <property type="entry name" value="Ribosomal protein L9, C-terminal domain"/>
    <property type="match status" value="1"/>
</dbReference>
<dbReference type="Pfam" id="PF03948">
    <property type="entry name" value="Ribosomal_L9_C"/>
    <property type="match status" value="1"/>
</dbReference>
<evidence type="ECO:0000256" key="4">
    <source>
        <dbReference type="ARBA" id="ARBA00022980"/>
    </source>
</evidence>
<dbReference type="GO" id="GO:0006412">
    <property type="term" value="P:translation"/>
    <property type="evidence" value="ECO:0007669"/>
    <property type="project" value="InterPro"/>
</dbReference>
<dbReference type="InterPro" id="IPR020594">
    <property type="entry name" value="Ribosomal_bL9_bac/chp"/>
</dbReference>
<evidence type="ECO:0000256" key="2">
    <source>
        <dbReference type="ARBA" id="ARBA00022730"/>
    </source>
</evidence>
<dbReference type="PANTHER" id="PTHR21368">
    <property type="entry name" value="50S RIBOSOMAL PROTEIN L9"/>
    <property type="match status" value="1"/>
</dbReference>
<dbReference type="GO" id="GO:0019843">
    <property type="term" value="F:rRNA binding"/>
    <property type="evidence" value="ECO:0007669"/>
    <property type="project" value="UniProtKB-KW"/>
</dbReference>
<evidence type="ECO:0000256" key="5">
    <source>
        <dbReference type="ARBA" id="ARBA00023274"/>
    </source>
</evidence>
<dbReference type="HAMAP" id="MF_00503">
    <property type="entry name" value="Ribosomal_bL9"/>
    <property type="match status" value="1"/>
</dbReference>
<dbReference type="InterPro" id="IPR009027">
    <property type="entry name" value="Ribosomal_bL9/RNase_H1_N"/>
</dbReference>
<proteinExistence type="inferred from homology"/>